<reference evidence="7 8" key="1">
    <citation type="journal article" date="2010" name="Stand. Genomic Sci.">
        <title>Complete genome sequence of Spirochaeta smaragdinae type strain (SEBR 4228).</title>
        <authorList>
            <person name="Mavromatis K."/>
            <person name="Yasawong M."/>
            <person name="Chertkov O."/>
            <person name="Lapidus A."/>
            <person name="Lucas S."/>
            <person name="Nolan M."/>
            <person name="Del Rio T.G."/>
            <person name="Tice H."/>
            <person name="Cheng J.F."/>
            <person name="Pitluck S."/>
            <person name="Liolios K."/>
            <person name="Ivanova N."/>
            <person name="Tapia R."/>
            <person name="Han C."/>
            <person name="Bruce D."/>
            <person name="Goodwin L."/>
            <person name="Pati A."/>
            <person name="Chen A."/>
            <person name="Palaniappan K."/>
            <person name="Land M."/>
            <person name="Hauser L."/>
            <person name="Chang Y.J."/>
            <person name="Jeffries C.D."/>
            <person name="Detter J.C."/>
            <person name="Rohde M."/>
            <person name="Brambilla E."/>
            <person name="Spring S."/>
            <person name="Goker M."/>
            <person name="Sikorski J."/>
            <person name="Woyke T."/>
            <person name="Bristow J."/>
            <person name="Eisen J.A."/>
            <person name="Markowitz V."/>
            <person name="Hugenholtz P."/>
            <person name="Klenk H.P."/>
            <person name="Kyrpides N.C."/>
        </authorList>
    </citation>
    <scope>NUCLEOTIDE SEQUENCE [LARGE SCALE GENOMIC DNA]</scope>
    <source>
        <strain evidence="8">DSM 11293 / JCM 15392 / SEBR 4228</strain>
    </source>
</reference>
<dbReference type="HOGENOM" id="CLU_040769_0_2_12"/>
<feature type="transmembrane region" description="Helical" evidence="6">
    <location>
        <begin position="86"/>
        <end position="102"/>
    </location>
</feature>
<dbReference type="PANTHER" id="PTHR47089:SF1">
    <property type="entry name" value="GUANOSINE ABC TRANSPORTER PERMEASE PROTEIN NUPP"/>
    <property type="match status" value="1"/>
</dbReference>
<organism evidence="7 8">
    <name type="scientific">Sediminispirochaeta smaragdinae (strain DSM 11293 / JCM 15392 / SEBR 4228)</name>
    <name type="common">Spirochaeta smaragdinae</name>
    <dbReference type="NCBI Taxonomy" id="573413"/>
    <lineage>
        <taxon>Bacteria</taxon>
        <taxon>Pseudomonadati</taxon>
        <taxon>Spirochaetota</taxon>
        <taxon>Spirochaetia</taxon>
        <taxon>Spirochaetales</taxon>
        <taxon>Spirochaetaceae</taxon>
        <taxon>Sediminispirochaeta</taxon>
    </lineage>
</organism>
<evidence type="ECO:0000313" key="8">
    <source>
        <dbReference type="Proteomes" id="UP000002318"/>
    </source>
</evidence>
<sequence>MRKSTIDLSKAVSPLLAIFFALLFGGAAIYLLGFNPLAAYASLAKGSVGSIKAVTETIVKAVPLIFTGLGFAVAKRCGMINIGAEGQLYMGGLFATAVGVYWDFLPPGIHLLAALAAGVVGGGMWGALAGWFKVRFGASEIITTIMLNYIASLFISFLVTGPMKEPKGEFPQSSQIAHTAQLPRILPGTRLHLGFIVALLALAFFYYFLWKTASGYEMRVVGMNPEAARYAGMNTAKSSLLAMFMAGGFSGLAGATEILGVQFRLFQNFSPGYGFDGIAVALLGRNTPIGIFLSGLLFGMLRAGANMMQMLAKVPVSVISIMQAFVILFVVGRSFFETRKSRVNILESESESDLEAEVGEGDRV</sequence>
<dbReference type="eggNOG" id="COG4603">
    <property type="taxonomic scope" value="Bacteria"/>
</dbReference>
<dbReference type="STRING" id="573413.Spirs_1182"/>
<accession>E1R2M9</accession>
<keyword evidence="5 6" id="KW-0472">Membrane</keyword>
<feature type="transmembrane region" description="Helical" evidence="6">
    <location>
        <begin position="310"/>
        <end position="331"/>
    </location>
</feature>
<evidence type="ECO:0000256" key="2">
    <source>
        <dbReference type="ARBA" id="ARBA00022475"/>
    </source>
</evidence>
<feature type="transmembrane region" description="Helical" evidence="6">
    <location>
        <begin position="277"/>
        <end position="298"/>
    </location>
</feature>
<gene>
    <name evidence="7" type="ordered locus">Spirs_1182</name>
</gene>
<dbReference type="RefSeq" id="WP_013253775.1">
    <property type="nucleotide sequence ID" value="NC_014364.1"/>
</dbReference>
<feature type="transmembrane region" description="Helical" evidence="6">
    <location>
        <begin position="191"/>
        <end position="209"/>
    </location>
</feature>
<name>E1R2M9_SEDSS</name>
<proteinExistence type="predicted"/>
<dbReference type="GO" id="GO:0005886">
    <property type="term" value="C:plasma membrane"/>
    <property type="evidence" value="ECO:0007669"/>
    <property type="project" value="UniProtKB-SubCell"/>
</dbReference>
<dbReference type="CDD" id="cd06580">
    <property type="entry name" value="TM_PBP1_transp_TpRbsC_like"/>
    <property type="match status" value="1"/>
</dbReference>
<dbReference type="Proteomes" id="UP000002318">
    <property type="component" value="Chromosome"/>
</dbReference>
<evidence type="ECO:0000256" key="6">
    <source>
        <dbReference type="SAM" id="Phobius"/>
    </source>
</evidence>
<feature type="transmembrane region" description="Helical" evidence="6">
    <location>
        <begin position="53"/>
        <end position="74"/>
    </location>
</feature>
<dbReference type="EMBL" id="CP002116">
    <property type="protein sequence ID" value="ADK80311.1"/>
    <property type="molecule type" value="Genomic_DNA"/>
</dbReference>
<evidence type="ECO:0000313" key="7">
    <source>
        <dbReference type="EMBL" id="ADK80311.1"/>
    </source>
</evidence>
<protein>
    <submittedName>
        <fullName evidence="7">Inner-membrane translocator</fullName>
    </submittedName>
</protein>
<evidence type="ECO:0000256" key="4">
    <source>
        <dbReference type="ARBA" id="ARBA00022989"/>
    </source>
</evidence>
<dbReference type="AlphaFoldDB" id="E1R2M9"/>
<dbReference type="KEGG" id="ssm:Spirs_1182"/>
<dbReference type="GO" id="GO:0022857">
    <property type="term" value="F:transmembrane transporter activity"/>
    <property type="evidence" value="ECO:0007669"/>
    <property type="project" value="InterPro"/>
</dbReference>
<feature type="transmembrane region" description="Helical" evidence="6">
    <location>
        <begin position="141"/>
        <end position="159"/>
    </location>
</feature>
<comment type="subcellular location">
    <subcellularLocation>
        <location evidence="1">Cell membrane</location>
        <topology evidence="1">Multi-pass membrane protein</topology>
    </subcellularLocation>
</comment>
<evidence type="ECO:0000256" key="3">
    <source>
        <dbReference type="ARBA" id="ARBA00022692"/>
    </source>
</evidence>
<dbReference type="Pfam" id="PF02653">
    <property type="entry name" value="BPD_transp_2"/>
    <property type="match status" value="1"/>
</dbReference>
<evidence type="ECO:0000256" key="1">
    <source>
        <dbReference type="ARBA" id="ARBA00004651"/>
    </source>
</evidence>
<keyword evidence="4 6" id="KW-1133">Transmembrane helix</keyword>
<dbReference type="InterPro" id="IPR001851">
    <property type="entry name" value="ABC_transp_permease"/>
</dbReference>
<evidence type="ECO:0000256" key="5">
    <source>
        <dbReference type="ARBA" id="ARBA00023136"/>
    </source>
</evidence>
<feature type="transmembrane region" description="Helical" evidence="6">
    <location>
        <begin position="108"/>
        <end position="129"/>
    </location>
</feature>
<feature type="transmembrane region" description="Helical" evidence="6">
    <location>
        <begin position="12"/>
        <end position="33"/>
    </location>
</feature>
<keyword evidence="2" id="KW-1003">Cell membrane</keyword>
<keyword evidence="8" id="KW-1185">Reference proteome</keyword>
<feature type="transmembrane region" description="Helical" evidence="6">
    <location>
        <begin position="240"/>
        <end position="265"/>
    </location>
</feature>
<dbReference type="PANTHER" id="PTHR47089">
    <property type="entry name" value="ABC TRANSPORTER, PERMEASE PROTEIN"/>
    <property type="match status" value="1"/>
</dbReference>
<keyword evidence="3 6" id="KW-0812">Transmembrane</keyword>